<dbReference type="Proteomes" id="UP000004870">
    <property type="component" value="Unassembled WGS sequence"/>
</dbReference>
<comment type="caution">
    <text evidence="1">The sequence shown here is derived from an EMBL/GenBank/DDBJ whole genome shotgun (WGS) entry which is preliminary data.</text>
</comment>
<organism evidence="1 2">
    <name type="scientific">Cardiobacterium hominis (strain ATCC 15826 / DSM 8339 / NCTC 10426 / 6573)</name>
    <dbReference type="NCBI Taxonomy" id="638300"/>
    <lineage>
        <taxon>Bacteria</taxon>
        <taxon>Pseudomonadati</taxon>
        <taxon>Pseudomonadota</taxon>
        <taxon>Gammaproteobacteria</taxon>
        <taxon>Cardiobacteriales</taxon>
        <taxon>Cardiobacteriaceae</taxon>
        <taxon>Cardiobacterium</taxon>
    </lineage>
</organism>
<evidence type="ECO:0000313" key="1">
    <source>
        <dbReference type="EMBL" id="EEV88575.1"/>
    </source>
</evidence>
<protein>
    <submittedName>
        <fullName evidence="1">Uncharacterized protein</fullName>
    </submittedName>
</protein>
<reference evidence="1 2" key="1">
    <citation type="submission" date="2009-08" db="EMBL/GenBank/DDBJ databases">
        <authorList>
            <person name="Qin X."/>
            <person name="Bachman B."/>
            <person name="Battles P."/>
            <person name="Bell A."/>
            <person name="Bess C."/>
            <person name="Bickham C."/>
            <person name="Chaboub L."/>
            <person name="Chen D."/>
            <person name="Coyle M."/>
            <person name="Deiros D.R."/>
            <person name="Dinh H."/>
            <person name="Forbes L."/>
            <person name="Fowler G."/>
            <person name="Francisco L."/>
            <person name="Fu Q."/>
            <person name="Gubbala S."/>
            <person name="Hale W."/>
            <person name="Han Y."/>
            <person name="Hemphill L."/>
            <person name="Highlander S.K."/>
            <person name="Hirani K."/>
            <person name="Hogues M."/>
            <person name="Jackson L."/>
            <person name="Jakkamsetti A."/>
            <person name="Javaid M."/>
            <person name="Jiang H."/>
            <person name="Korchina V."/>
            <person name="Kovar C."/>
            <person name="Lara F."/>
            <person name="Lee S."/>
            <person name="Mata R."/>
            <person name="Mathew T."/>
            <person name="Moen C."/>
            <person name="Morales K."/>
            <person name="Munidasa M."/>
            <person name="Nazareth L."/>
            <person name="Ngo R."/>
            <person name="Nguyen L."/>
            <person name="Okwuonu G."/>
            <person name="Ongeri F."/>
            <person name="Patil S."/>
            <person name="Petrosino J."/>
            <person name="Pham C."/>
            <person name="Pham P."/>
            <person name="Pu L.-L."/>
            <person name="Puazo M."/>
            <person name="Raj R."/>
            <person name="Reid J."/>
            <person name="Rouhana J."/>
            <person name="Saada N."/>
            <person name="Shang Y."/>
            <person name="Simmons D."/>
            <person name="Thornton R."/>
            <person name="Warren J."/>
            <person name="Weissenberger G."/>
            <person name="Zhang J."/>
            <person name="Zhang L."/>
            <person name="Zhou C."/>
            <person name="Zhu D."/>
            <person name="Muzny D."/>
            <person name="Worley K."/>
            <person name="Gibbs R."/>
        </authorList>
    </citation>
    <scope>NUCLEOTIDE SEQUENCE [LARGE SCALE GENOMIC DNA]</scope>
    <source>
        <strain evidence="2">ATCC 15826 / DSM 8339 / NCTC 10426 / 6573</strain>
    </source>
</reference>
<proteinExistence type="predicted"/>
<gene>
    <name evidence="1" type="ORF">HMPREF0198_1321</name>
</gene>
<keyword evidence="2" id="KW-1185">Reference proteome</keyword>
<name>C8N9Z3_CARH6</name>
<accession>C8N9Z3</accession>
<evidence type="ECO:0000313" key="2">
    <source>
        <dbReference type="Proteomes" id="UP000004870"/>
    </source>
</evidence>
<sequence length="75" mass="8782">MLMMFLRSRNPFGAGTVFQYLRVLQSAAGYVAIPLEQGRFFNNFRTAINCSFSVAIPLEQGRFFNEYWAYYKEVH</sequence>
<dbReference type="AlphaFoldDB" id="C8N9Z3"/>
<dbReference type="EMBL" id="ACKY01000063">
    <property type="protein sequence ID" value="EEV88575.1"/>
    <property type="molecule type" value="Genomic_DNA"/>
</dbReference>
<dbReference type="HOGENOM" id="CLU_2664333_0_0_6"/>